<proteinExistence type="predicted"/>
<evidence type="ECO:0000313" key="4">
    <source>
        <dbReference type="EMBL" id="EKN25697.1"/>
    </source>
</evidence>
<dbReference type="PANTHER" id="PTHR46401:SF2">
    <property type="entry name" value="GLYCOSYLTRANSFERASE WBBK-RELATED"/>
    <property type="match status" value="1"/>
</dbReference>
<evidence type="ECO:0000259" key="3">
    <source>
        <dbReference type="Pfam" id="PF13439"/>
    </source>
</evidence>
<evidence type="ECO:0000259" key="2">
    <source>
        <dbReference type="Pfam" id="PF00534"/>
    </source>
</evidence>
<sequence>MIYINGRFLINNPTGIENFAYGMCKAMLEKGIKFIILTPKSAIRSYDVIGFDMIKIGLFTGPLWEQIDLSFFMIGKSRDILISFSGAGSLIIKNQIITIHDVAVFQHPEWFSKTYSILYKTITPIIARKSKAILTVSEFSKREITNLFGINSDKVIVTYSSPKNYSKCDLIHEQQNNTNIISSPYILAVSSIDPRKNFISLIEAFTRSNVHCNLVIIGKKHKSFKQFEIEAESDKIKFLGYIPDAELISYYRNAIAFVSVSLYEGFGLPPIEAMSLGCPVIVSDLNVCHEVCKDAALYVNQNDIDSIASGLNKISSDSSLRKLLKSKGYVISAQYTFSNSLQRLVSGLSQIKSCSNIFQ</sequence>
<keyword evidence="1" id="KW-0808">Transferase</keyword>
<accession>A0AAD2TP34</accession>
<reference evidence="4 5" key="1">
    <citation type="submission" date="2012-02" db="EMBL/GenBank/DDBJ databases">
        <title>The Genome Sequence of Parabacteroides distasonis CL09T03C24.</title>
        <authorList>
            <consortium name="The Broad Institute Genome Sequencing Platform"/>
            <person name="Earl A."/>
            <person name="Ward D."/>
            <person name="Feldgarden M."/>
            <person name="Gevers D."/>
            <person name="Zitomersky N.L."/>
            <person name="Coyne M.J."/>
            <person name="Comstock L.E."/>
            <person name="Young S.K."/>
            <person name="Zeng Q."/>
            <person name="Gargeya S."/>
            <person name="Fitzgerald M."/>
            <person name="Haas B."/>
            <person name="Abouelleil A."/>
            <person name="Alvarado L."/>
            <person name="Arachchi H.M."/>
            <person name="Berlin A."/>
            <person name="Chapman S.B."/>
            <person name="Gearin G."/>
            <person name="Goldberg J."/>
            <person name="Griggs A."/>
            <person name="Gujja S."/>
            <person name="Hansen M."/>
            <person name="Heiman D."/>
            <person name="Howarth C."/>
            <person name="Larimer J."/>
            <person name="Lui A."/>
            <person name="MacDonald P.J.P."/>
            <person name="McCowen C."/>
            <person name="Montmayeur A."/>
            <person name="Murphy C."/>
            <person name="Neiman D."/>
            <person name="Pearson M."/>
            <person name="Priest M."/>
            <person name="Roberts A."/>
            <person name="Saif S."/>
            <person name="Shea T."/>
            <person name="Sisk P."/>
            <person name="Stolte C."/>
            <person name="Sykes S."/>
            <person name="Wortman J."/>
            <person name="Nusbaum C."/>
            <person name="Birren B."/>
        </authorList>
    </citation>
    <scope>NUCLEOTIDE SEQUENCE [LARGE SCALE GENOMIC DNA]</scope>
    <source>
        <strain evidence="4 5">CL09T03C24</strain>
    </source>
</reference>
<evidence type="ECO:0000256" key="1">
    <source>
        <dbReference type="ARBA" id="ARBA00022679"/>
    </source>
</evidence>
<dbReference type="InterPro" id="IPR001296">
    <property type="entry name" value="Glyco_trans_1"/>
</dbReference>
<dbReference type="CDD" id="cd03809">
    <property type="entry name" value="GT4_MtfB-like"/>
    <property type="match status" value="1"/>
</dbReference>
<dbReference type="InterPro" id="IPR028098">
    <property type="entry name" value="Glyco_trans_4-like_N"/>
</dbReference>
<gene>
    <name evidence="4" type="ORF">HMPREF1059_02398</name>
</gene>
<dbReference type="Gene3D" id="3.40.50.2000">
    <property type="entry name" value="Glycogen Phosphorylase B"/>
    <property type="match status" value="2"/>
</dbReference>
<dbReference type="AlphaFoldDB" id="A0AAD2TP34"/>
<dbReference type="EMBL" id="AGZN01000024">
    <property type="protein sequence ID" value="EKN25697.1"/>
    <property type="molecule type" value="Genomic_DNA"/>
</dbReference>
<dbReference type="GO" id="GO:0009103">
    <property type="term" value="P:lipopolysaccharide biosynthetic process"/>
    <property type="evidence" value="ECO:0007669"/>
    <property type="project" value="TreeGrafter"/>
</dbReference>
<organism evidence="4 5">
    <name type="scientific">Parabacteroides distasonis CL09T03C24</name>
    <dbReference type="NCBI Taxonomy" id="999417"/>
    <lineage>
        <taxon>Bacteria</taxon>
        <taxon>Pseudomonadati</taxon>
        <taxon>Bacteroidota</taxon>
        <taxon>Bacteroidia</taxon>
        <taxon>Bacteroidales</taxon>
        <taxon>Tannerellaceae</taxon>
        <taxon>Parabacteroides</taxon>
    </lineage>
</organism>
<evidence type="ECO:0000313" key="5">
    <source>
        <dbReference type="Proteomes" id="UP000006262"/>
    </source>
</evidence>
<dbReference type="GO" id="GO:0016757">
    <property type="term" value="F:glycosyltransferase activity"/>
    <property type="evidence" value="ECO:0007669"/>
    <property type="project" value="InterPro"/>
</dbReference>
<feature type="domain" description="Glycosyl transferase family 1" evidence="2">
    <location>
        <begin position="182"/>
        <end position="328"/>
    </location>
</feature>
<dbReference type="PANTHER" id="PTHR46401">
    <property type="entry name" value="GLYCOSYLTRANSFERASE WBBK-RELATED"/>
    <property type="match status" value="1"/>
</dbReference>
<protein>
    <recommendedName>
        <fullName evidence="6">Glycosyl transferase family 1 domain-containing protein</fullName>
    </recommendedName>
</protein>
<dbReference type="SUPFAM" id="SSF53756">
    <property type="entry name" value="UDP-Glycosyltransferase/glycogen phosphorylase"/>
    <property type="match status" value="1"/>
</dbReference>
<dbReference type="Pfam" id="PF00534">
    <property type="entry name" value="Glycos_transf_1"/>
    <property type="match status" value="1"/>
</dbReference>
<evidence type="ECO:0008006" key="6">
    <source>
        <dbReference type="Google" id="ProtNLM"/>
    </source>
</evidence>
<name>A0AAD2TP34_PARDI</name>
<comment type="caution">
    <text evidence="4">The sequence shown here is derived from an EMBL/GenBank/DDBJ whole genome shotgun (WGS) entry which is preliminary data.</text>
</comment>
<dbReference type="RefSeq" id="WP_005866006.1">
    <property type="nucleotide sequence ID" value="NZ_JH976488.1"/>
</dbReference>
<dbReference type="Pfam" id="PF13439">
    <property type="entry name" value="Glyco_transf_4"/>
    <property type="match status" value="1"/>
</dbReference>
<feature type="domain" description="Glycosyltransferase subfamily 4-like N-terminal" evidence="3">
    <location>
        <begin position="14"/>
        <end position="159"/>
    </location>
</feature>
<dbReference type="Proteomes" id="UP000006262">
    <property type="component" value="Unassembled WGS sequence"/>
</dbReference>